<organism evidence="2 3">
    <name type="scientific">Seminavis robusta</name>
    <dbReference type="NCBI Taxonomy" id="568900"/>
    <lineage>
        <taxon>Eukaryota</taxon>
        <taxon>Sar</taxon>
        <taxon>Stramenopiles</taxon>
        <taxon>Ochrophyta</taxon>
        <taxon>Bacillariophyta</taxon>
        <taxon>Bacillariophyceae</taxon>
        <taxon>Bacillariophycidae</taxon>
        <taxon>Naviculales</taxon>
        <taxon>Naviculaceae</taxon>
        <taxon>Seminavis</taxon>
    </lineage>
</organism>
<comment type="caution">
    <text evidence="2">The sequence shown here is derived from an EMBL/GenBank/DDBJ whole genome shotgun (WGS) entry which is preliminary data.</text>
</comment>
<feature type="signal peptide" evidence="1">
    <location>
        <begin position="1"/>
        <end position="17"/>
    </location>
</feature>
<evidence type="ECO:0000313" key="2">
    <source>
        <dbReference type="EMBL" id="CAB9510277.1"/>
    </source>
</evidence>
<feature type="chain" id="PRO_5040187047" evidence="1">
    <location>
        <begin position="18"/>
        <end position="254"/>
    </location>
</feature>
<gene>
    <name evidence="2" type="ORF">SEMRO_429_G141040.1</name>
</gene>
<sequence length="254" mass="28239">MRCSVLLFTLFLGNTFAALTEKHGEGELREQEINTVMVDDFDSPVTSWVYTPCVFGLGPMGTGDMGNLWGEHQGQRYGKRIDNENGHITTGGLKLQFHSKSKGCANAGFELEFELDRTIVGARIKFDYHVHWTDERFNVAPVEAASDAAPDNPNANNEDEAAGGNADILHNVMNDKGIIYFQRDDEPGVAVDEFSAPHIYEPRWKHASIDPGILVAHTPVRMSIGGFLNAENSNGALWQIRLDNFRIVEVDFWG</sequence>
<keyword evidence="3" id="KW-1185">Reference proteome</keyword>
<dbReference type="EMBL" id="CAICTM010000428">
    <property type="protein sequence ID" value="CAB9510277.1"/>
    <property type="molecule type" value="Genomic_DNA"/>
</dbReference>
<dbReference type="AlphaFoldDB" id="A0A9N8DX17"/>
<evidence type="ECO:0000256" key="1">
    <source>
        <dbReference type="SAM" id="SignalP"/>
    </source>
</evidence>
<protein>
    <submittedName>
        <fullName evidence="2">Uncharacterized protein</fullName>
    </submittedName>
</protein>
<dbReference type="Proteomes" id="UP001153069">
    <property type="component" value="Unassembled WGS sequence"/>
</dbReference>
<reference evidence="2" key="1">
    <citation type="submission" date="2020-06" db="EMBL/GenBank/DDBJ databases">
        <authorList>
            <consortium name="Plant Systems Biology data submission"/>
        </authorList>
    </citation>
    <scope>NUCLEOTIDE SEQUENCE</scope>
    <source>
        <strain evidence="2">D6</strain>
    </source>
</reference>
<name>A0A9N8DX17_9STRA</name>
<keyword evidence="1" id="KW-0732">Signal</keyword>
<proteinExistence type="predicted"/>
<accession>A0A9N8DX17</accession>
<evidence type="ECO:0000313" key="3">
    <source>
        <dbReference type="Proteomes" id="UP001153069"/>
    </source>
</evidence>